<feature type="transmembrane region" description="Helical" evidence="1">
    <location>
        <begin position="87"/>
        <end position="106"/>
    </location>
</feature>
<feature type="transmembrane region" description="Helical" evidence="1">
    <location>
        <begin position="12"/>
        <end position="30"/>
    </location>
</feature>
<sequence>MTTEATRRPRSVTLAVVLVMLGTLVAATTASGPQGAATLVLLLLAVCFWFAVRAGRGRRTARTATSGLTAVLFVVATPFALDDPLYGGTTLLLAALLAVPGVVLLYRPAAEAYVRARSGEEIDEESAV</sequence>
<proteinExistence type="predicted"/>
<evidence type="ECO:0000256" key="1">
    <source>
        <dbReference type="SAM" id="Phobius"/>
    </source>
</evidence>
<feature type="transmembrane region" description="Helical" evidence="1">
    <location>
        <begin position="64"/>
        <end position="81"/>
    </location>
</feature>
<keyword evidence="1" id="KW-0812">Transmembrane</keyword>
<accession>A0ABW8B3R9</accession>
<protein>
    <recommendedName>
        <fullName evidence="4">Integral membrane protein</fullName>
    </recommendedName>
</protein>
<comment type="caution">
    <text evidence="2">The sequence shown here is derived from an EMBL/GenBank/DDBJ whole genome shotgun (WGS) entry which is preliminary data.</text>
</comment>
<name>A0ABW8B3R9_9ACTN</name>
<dbReference type="EMBL" id="JBITPR010000011">
    <property type="protein sequence ID" value="MFI7869628.1"/>
    <property type="molecule type" value="Genomic_DNA"/>
</dbReference>
<feature type="transmembrane region" description="Helical" evidence="1">
    <location>
        <begin position="36"/>
        <end position="52"/>
    </location>
</feature>
<keyword evidence="1" id="KW-1133">Transmembrane helix</keyword>
<organism evidence="2 3">
    <name type="scientific">Streptomyces salinarius</name>
    <dbReference type="NCBI Taxonomy" id="2762598"/>
    <lineage>
        <taxon>Bacteria</taxon>
        <taxon>Bacillati</taxon>
        <taxon>Actinomycetota</taxon>
        <taxon>Actinomycetes</taxon>
        <taxon>Kitasatosporales</taxon>
        <taxon>Streptomycetaceae</taxon>
        <taxon>Streptomyces</taxon>
    </lineage>
</organism>
<reference evidence="2 3" key="1">
    <citation type="submission" date="2024-07" db="EMBL/GenBank/DDBJ databases">
        <title>Whole genome sequencing of Prodigiosin pigment-producing Streptomyces salinarius isolated from rhizosphere soil of Arachis hypogaea.</title>
        <authorList>
            <person name="Vidhya A."/>
            <person name="Ramya S."/>
        </authorList>
    </citation>
    <scope>NUCLEOTIDE SEQUENCE [LARGE SCALE GENOMIC DNA]</scope>
    <source>
        <strain evidence="2 3">VRMG2420</strain>
    </source>
</reference>
<evidence type="ECO:0000313" key="3">
    <source>
        <dbReference type="Proteomes" id="UP001614264"/>
    </source>
</evidence>
<keyword evidence="3" id="KW-1185">Reference proteome</keyword>
<dbReference type="RefSeq" id="WP_165288399.1">
    <property type="nucleotide sequence ID" value="NZ_JBITPR010000011.1"/>
</dbReference>
<gene>
    <name evidence="2" type="ORF">AB4829_03340</name>
</gene>
<evidence type="ECO:0008006" key="4">
    <source>
        <dbReference type="Google" id="ProtNLM"/>
    </source>
</evidence>
<dbReference type="Proteomes" id="UP001614264">
    <property type="component" value="Unassembled WGS sequence"/>
</dbReference>
<evidence type="ECO:0000313" key="2">
    <source>
        <dbReference type="EMBL" id="MFI7869628.1"/>
    </source>
</evidence>
<keyword evidence="1" id="KW-0472">Membrane</keyword>